<dbReference type="AlphaFoldDB" id="A0A5C3Q5T7"/>
<protein>
    <submittedName>
        <fullName evidence="1">Uncharacterized protein</fullName>
    </submittedName>
</protein>
<keyword evidence="2" id="KW-1185">Reference proteome</keyword>
<proteinExistence type="predicted"/>
<accession>A0A5C3Q5T7</accession>
<evidence type="ECO:0000313" key="2">
    <source>
        <dbReference type="Proteomes" id="UP000305067"/>
    </source>
</evidence>
<organism evidence="1 2">
    <name type="scientific">Pterulicium gracile</name>
    <dbReference type="NCBI Taxonomy" id="1884261"/>
    <lineage>
        <taxon>Eukaryota</taxon>
        <taxon>Fungi</taxon>
        <taxon>Dikarya</taxon>
        <taxon>Basidiomycota</taxon>
        <taxon>Agaricomycotina</taxon>
        <taxon>Agaricomycetes</taxon>
        <taxon>Agaricomycetidae</taxon>
        <taxon>Agaricales</taxon>
        <taxon>Pleurotineae</taxon>
        <taxon>Pterulaceae</taxon>
        <taxon>Pterulicium</taxon>
    </lineage>
</organism>
<evidence type="ECO:0000313" key="1">
    <source>
        <dbReference type="EMBL" id="TFK96369.1"/>
    </source>
</evidence>
<dbReference type="Proteomes" id="UP000305067">
    <property type="component" value="Unassembled WGS sequence"/>
</dbReference>
<dbReference type="EMBL" id="ML178861">
    <property type="protein sequence ID" value="TFK96369.1"/>
    <property type="molecule type" value="Genomic_DNA"/>
</dbReference>
<name>A0A5C3Q5T7_9AGAR</name>
<sequence length="101" mass="11111">MPLVQYSLRRSSAPSLYSACVEPCFYPSAKRKCFHLSAQRKYFHPSAKSNPGFVGNRLPDSTLTIGVSLMVFSGLNCAQCGRSSAVIVVVVRVDNMEIHKT</sequence>
<reference evidence="1 2" key="1">
    <citation type="journal article" date="2019" name="Nat. Ecol. Evol.">
        <title>Megaphylogeny resolves global patterns of mushroom evolution.</title>
        <authorList>
            <person name="Varga T."/>
            <person name="Krizsan K."/>
            <person name="Foldi C."/>
            <person name="Dima B."/>
            <person name="Sanchez-Garcia M."/>
            <person name="Sanchez-Ramirez S."/>
            <person name="Szollosi G.J."/>
            <person name="Szarkandi J.G."/>
            <person name="Papp V."/>
            <person name="Albert L."/>
            <person name="Andreopoulos W."/>
            <person name="Angelini C."/>
            <person name="Antonin V."/>
            <person name="Barry K.W."/>
            <person name="Bougher N.L."/>
            <person name="Buchanan P."/>
            <person name="Buyck B."/>
            <person name="Bense V."/>
            <person name="Catcheside P."/>
            <person name="Chovatia M."/>
            <person name="Cooper J."/>
            <person name="Damon W."/>
            <person name="Desjardin D."/>
            <person name="Finy P."/>
            <person name="Geml J."/>
            <person name="Haridas S."/>
            <person name="Hughes K."/>
            <person name="Justo A."/>
            <person name="Karasinski D."/>
            <person name="Kautmanova I."/>
            <person name="Kiss B."/>
            <person name="Kocsube S."/>
            <person name="Kotiranta H."/>
            <person name="LaButti K.M."/>
            <person name="Lechner B.E."/>
            <person name="Liimatainen K."/>
            <person name="Lipzen A."/>
            <person name="Lukacs Z."/>
            <person name="Mihaltcheva S."/>
            <person name="Morgado L.N."/>
            <person name="Niskanen T."/>
            <person name="Noordeloos M.E."/>
            <person name="Ohm R.A."/>
            <person name="Ortiz-Santana B."/>
            <person name="Ovrebo C."/>
            <person name="Racz N."/>
            <person name="Riley R."/>
            <person name="Savchenko A."/>
            <person name="Shiryaev A."/>
            <person name="Soop K."/>
            <person name="Spirin V."/>
            <person name="Szebenyi C."/>
            <person name="Tomsovsky M."/>
            <person name="Tulloss R.E."/>
            <person name="Uehling J."/>
            <person name="Grigoriev I.V."/>
            <person name="Vagvolgyi C."/>
            <person name="Papp T."/>
            <person name="Martin F.M."/>
            <person name="Miettinen O."/>
            <person name="Hibbett D.S."/>
            <person name="Nagy L.G."/>
        </authorList>
    </citation>
    <scope>NUCLEOTIDE SEQUENCE [LARGE SCALE GENOMIC DNA]</scope>
    <source>
        <strain evidence="1 2">CBS 309.79</strain>
    </source>
</reference>
<gene>
    <name evidence="1" type="ORF">BDV98DRAFT_309355</name>
</gene>